<dbReference type="InterPro" id="IPR022691">
    <property type="entry name" value="Tscrpt_elong_fac_GreA/B_N"/>
</dbReference>
<evidence type="ECO:0000259" key="11">
    <source>
        <dbReference type="Pfam" id="PF03449"/>
    </source>
</evidence>
<dbReference type="HAMAP" id="MF_00105">
    <property type="entry name" value="GreA_GreB"/>
    <property type="match status" value="1"/>
</dbReference>
<evidence type="ECO:0000256" key="8">
    <source>
        <dbReference type="HAMAP-Rule" id="MF_00105"/>
    </source>
</evidence>
<dbReference type="Gene3D" id="1.10.287.180">
    <property type="entry name" value="Transcription elongation factor, GreA/GreB, N-terminal domain"/>
    <property type="match status" value="1"/>
</dbReference>
<dbReference type="SUPFAM" id="SSF54534">
    <property type="entry name" value="FKBP-like"/>
    <property type="match status" value="1"/>
</dbReference>
<protein>
    <recommendedName>
        <fullName evidence="2 8">Transcription elongation factor GreA</fullName>
    </recommendedName>
    <alternativeName>
        <fullName evidence="7 8">Transcript cleavage factor GreA</fullName>
    </alternativeName>
</protein>
<dbReference type="SUPFAM" id="SSF46557">
    <property type="entry name" value="GreA transcript cleavage protein, N-terminal domain"/>
    <property type="match status" value="1"/>
</dbReference>
<dbReference type="InterPro" id="IPR006359">
    <property type="entry name" value="Tscrpt_elong_fac_GreA"/>
</dbReference>
<dbReference type="PROSITE" id="PS00830">
    <property type="entry name" value="GREAB_2"/>
    <property type="match status" value="1"/>
</dbReference>
<organism evidence="12 13">
    <name type="scientific">Mucilaginibacter auburnensis</name>
    <dbReference type="NCBI Taxonomy" id="1457233"/>
    <lineage>
        <taxon>Bacteria</taxon>
        <taxon>Pseudomonadati</taxon>
        <taxon>Bacteroidota</taxon>
        <taxon>Sphingobacteriia</taxon>
        <taxon>Sphingobacteriales</taxon>
        <taxon>Sphingobacteriaceae</taxon>
        <taxon>Mucilaginibacter</taxon>
    </lineage>
</organism>
<keyword evidence="3 8" id="KW-0805">Transcription regulation</keyword>
<sequence length="157" mass="16931">MAEVAYFTKEGLEKLKQELQELKTTGRAAISNAIAEARDKGDLSENAEYDAAKEAQGLHEAKIAQMEEILASARILDESKLDTSKVLALSHVKIKNIKNGATMSYQLVAESEADMKAGKISITSPIAKGLLGKKVGEIAEIAVPAGKMEFEVLEISR</sequence>
<dbReference type="NCBIfam" id="NF001263">
    <property type="entry name" value="PRK00226.1-4"/>
    <property type="match status" value="1"/>
</dbReference>
<dbReference type="NCBIfam" id="NF001261">
    <property type="entry name" value="PRK00226.1-2"/>
    <property type="match status" value="1"/>
</dbReference>
<dbReference type="InterPro" id="IPR028624">
    <property type="entry name" value="Tscrpt_elong_fac_GreA/B"/>
</dbReference>
<dbReference type="GO" id="GO:0032784">
    <property type="term" value="P:regulation of DNA-templated transcription elongation"/>
    <property type="evidence" value="ECO:0007669"/>
    <property type="project" value="UniProtKB-UniRule"/>
</dbReference>
<evidence type="ECO:0000256" key="5">
    <source>
        <dbReference type="ARBA" id="ARBA00023163"/>
    </source>
</evidence>
<keyword evidence="4 8" id="KW-0238">DNA-binding</keyword>
<dbReference type="GO" id="GO:0070063">
    <property type="term" value="F:RNA polymerase binding"/>
    <property type="evidence" value="ECO:0007669"/>
    <property type="project" value="InterPro"/>
</dbReference>
<dbReference type="PANTHER" id="PTHR30437">
    <property type="entry name" value="TRANSCRIPTION ELONGATION FACTOR GREA"/>
    <property type="match status" value="1"/>
</dbReference>
<dbReference type="GO" id="GO:0003677">
    <property type="term" value="F:DNA binding"/>
    <property type="evidence" value="ECO:0007669"/>
    <property type="project" value="UniProtKB-UniRule"/>
</dbReference>
<evidence type="ECO:0000256" key="2">
    <source>
        <dbReference type="ARBA" id="ARBA00013729"/>
    </source>
</evidence>
<evidence type="ECO:0000256" key="3">
    <source>
        <dbReference type="ARBA" id="ARBA00023015"/>
    </source>
</evidence>
<feature type="domain" description="Transcription elongation factor GreA/GreB N-terminal" evidence="11">
    <location>
        <begin position="6"/>
        <end position="75"/>
    </location>
</feature>
<reference evidence="12 13" key="1">
    <citation type="submission" date="2017-11" db="EMBL/GenBank/DDBJ databases">
        <title>Genomic Encyclopedia of Archaeal and Bacterial Type Strains, Phase II (KMG-II): From Individual Species to Whole Genera.</title>
        <authorList>
            <person name="Goeker M."/>
        </authorList>
    </citation>
    <scope>NUCLEOTIDE SEQUENCE [LARGE SCALE GENOMIC DNA]</scope>
    <source>
        <strain evidence="12 13">DSM 28175</strain>
    </source>
</reference>
<dbReference type="AlphaFoldDB" id="A0A2H9VS85"/>
<dbReference type="RefSeq" id="WP_100341294.1">
    <property type="nucleotide sequence ID" value="NZ_PGFJ01000001.1"/>
</dbReference>
<evidence type="ECO:0000256" key="7">
    <source>
        <dbReference type="ARBA" id="ARBA00030776"/>
    </source>
</evidence>
<evidence type="ECO:0000313" key="12">
    <source>
        <dbReference type="EMBL" id="PJJ83678.1"/>
    </source>
</evidence>
<dbReference type="InterPro" id="IPR036805">
    <property type="entry name" value="Tscrpt_elong_fac_GreA/B_N_sf"/>
</dbReference>
<dbReference type="InterPro" id="IPR018151">
    <property type="entry name" value="TF_GreA/GreB_CS"/>
</dbReference>
<dbReference type="PIRSF" id="PIRSF006092">
    <property type="entry name" value="GreA_GreB"/>
    <property type="match status" value="1"/>
</dbReference>
<gene>
    <name evidence="8" type="primary">greA</name>
    <name evidence="12" type="ORF">CLV57_0671</name>
</gene>
<keyword evidence="12" id="KW-0648">Protein biosynthesis</keyword>
<dbReference type="GO" id="GO:0006354">
    <property type="term" value="P:DNA-templated transcription elongation"/>
    <property type="evidence" value="ECO:0007669"/>
    <property type="project" value="TreeGrafter"/>
</dbReference>
<evidence type="ECO:0000313" key="13">
    <source>
        <dbReference type="Proteomes" id="UP000242687"/>
    </source>
</evidence>
<accession>A0A2H9VS85</accession>
<dbReference type="NCBIfam" id="TIGR01462">
    <property type="entry name" value="greA"/>
    <property type="match status" value="1"/>
</dbReference>
<keyword evidence="5 8" id="KW-0804">Transcription</keyword>
<evidence type="ECO:0000259" key="10">
    <source>
        <dbReference type="Pfam" id="PF01272"/>
    </source>
</evidence>
<dbReference type="Pfam" id="PF03449">
    <property type="entry name" value="GreA_GreB_N"/>
    <property type="match status" value="1"/>
</dbReference>
<dbReference type="PANTHER" id="PTHR30437:SF4">
    <property type="entry name" value="TRANSCRIPTION ELONGATION FACTOR GREA"/>
    <property type="match status" value="1"/>
</dbReference>
<dbReference type="FunFam" id="3.10.50.30:FF:000001">
    <property type="entry name" value="Transcription elongation factor GreA"/>
    <property type="match status" value="1"/>
</dbReference>
<comment type="caution">
    <text evidence="12">The sequence shown here is derived from an EMBL/GenBank/DDBJ whole genome shotgun (WGS) entry which is preliminary data.</text>
</comment>
<name>A0A2H9VS85_9SPHI</name>
<evidence type="ECO:0000256" key="9">
    <source>
        <dbReference type="RuleBase" id="RU000556"/>
    </source>
</evidence>
<evidence type="ECO:0000256" key="1">
    <source>
        <dbReference type="ARBA" id="ARBA00008213"/>
    </source>
</evidence>
<evidence type="ECO:0000256" key="4">
    <source>
        <dbReference type="ARBA" id="ARBA00023125"/>
    </source>
</evidence>
<dbReference type="InterPro" id="IPR036953">
    <property type="entry name" value="GreA/GreB_C_sf"/>
</dbReference>
<dbReference type="Proteomes" id="UP000242687">
    <property type="component" value="Unassembled WGS sequence"/>
</dbReference>
<comment type="similarity">
    <text evidence="1 8 9">Belongs to the GreA/GreB family.</text>
</comment>
<dbReference type="FunFam" id="1.10.287.180:FF:000001">
    <property type="entry name" value="Transcription elongation factor GreA"/>
    <property type="match status" value="1"/>
</dbReference>
<dbReference type="InterPro" id="IPR001437">
    <property type="entry name" value="Tscrpt_elong_fac_GreA/B_C"/>
</dbReference>
<dbReference type="Gene3D" id="3.10.50.30">
    <property type="entry name" value="Transcription elongation factor, GreA/GreB, C-terminal domain"/>
    <property type="match status" value="1"/>
</dbReference>
<feature type="domain" description="Transcription elongation factor GreA/GreB C-terminal" evidence="10">
    <location>
        <begin position="84"/>
        <end position="156"/>
    </location>
</feature>
<keyword evidence="12" id="KW-0251">Elongation factor</keyword>
<comment type="function">
    <text evidence="6 8 9">Necessary for efficient RNA polymerase transcription elongation past template-encoded arresting sites. The arresting sites in DNA have the property of trapping a certain fraction of elongating RNA polymerases that pass through, resulting in locked ternary complexes. Cleavage of the nascent transcript by cleavage factors such as GreA or GreB allows the resumption of elongation from the new 3'terminus. GreA releases sequences of 2 to 3 nucleotides.</text>
</comment>
<dbReference type="GO" id="GO:0003746">
    <property type="term" value="F:translation elongation factor activity"/>
    <property type="evidence" value="ECO:0007669"/>
    <property type="project" value="UniProtKB-KW"/>
</dbReference>
<dbReference type="EMBL" id="PGFJ01000001">
    <property type="protein sequence ID" value="PJJ83678.1"/>
    <property type="molecule type" value="Genomic_DNA"/>
</dbReference>
<dbReference type="PROSITE" id="PS00829">
    <property type="entry name" value="GREAB_1"/>
    <property type="match status" value="1"/>
</dbReference>
<dbReference type="Pfam" id="PF01272">
    <property type="entry name" value="GreA_GreB"/>
    <property type="match status" value="1"/>
</dbReference>
<dbReference type="OrthoDB" id="9808774at2"/>
<evidence type="ECO:0000256" key="6">
    <source>
        <dbReference type="ARBA" id="ARBA00024916"/>
    </source>
</evidence>
<dbReference type="InterPro" id="IPR023459">
    <property type="entry name" value="Tscrpt_elong_fac_GreA/B_fam"/>
</dbReference>
<proteinExistence type="inferred from homology"/>
<keyword evidence="13" id="KW-1185">Reference proteome</keyword>